<comment type="caution">
    <text evidence="1">The sequence shown here is derived from an EMBL/GenBank/DDBJ whole genome shotgun (WGS) entry which is preliminary data.</text>
</comment>
<reference evidence="1 2" key="1">
    <citation type="submission" date="2019-07" db="EMBL/GenBank/DDBJ databases">
        <title>Draft genome sequence of Brevibacterium aurantiacum XU54 isolated from Xinjiang China.</title>
        <authorList>
            <person name="Xu X."/>
        </authorList>
    </citation>
    <scope>NUCLEOTIDE SEQUENCE [LARGE SCALE GENOMIC DNA]</scope>
    <source>
        <strain evidence="1 2">XU54</strain>
    </source>
</reference>
<gene>
    <name evidence="1" type="ORF">FO013_03610</name>
</gene>
<dbReference type="SUPFAM" id="SSF52980">
    <property type="entry name" value="Restriction endonuclease-like"/>
    <property type="match status" value="1"/>
</dbReference>
<dbReference type="InterPro" id="IPR011335">
    <property type="entry name" value="Restrct_endonuc-II-like"/>
</dbReference>
<evidence type="ECO:0000313" key="2">
    <source>
        <dbReference type="Proteomes" id="UP000316406"/>
    </source>
</evidence>
<dbReference type="Gene3D" id="3.40.960.10">
    <property type="entry name" value="VSR Endonuclease"/>
    <property type="match status" value="1"/>
</dbReference>
<keyword evidence="2" id="KW-1185">Reference proteome</keyword>
<dbReference type="EMBL" id="VLTK01000002">
    <property type="protein sequence ID" value="TSI18646.1"/>
    <property type="molecule type" value="Genomic_DNA"/>
</dbReference>
<organism evidence="1 2">
    <name type="scientific">Brevibacterium aurantiacum</name>
    <dbReference type="NCBI Taxonomy" id="273384"/>
    <lineage>
        <taxon>Bacteria</taxon>
        <taxon>Bacillati</taxon>
        <taxon>Actinomycetota</taxon>
        <taxon>Actinomycetes</taxon>
        <taxon>Micrococcales</taxon>
        <taxon>Brevibacteriaceae</taxon>
        <taxon>Brevibacterium</taxon>
    </lineage>
</organism>
<dbReference type="OrthoDB" id="3173471at2"/>
<dbReference type="Proteomes" id="UP000316406">
    <property type="component" value="Unassembled WGS sequence"/>
</dbReference>
<sequence length="308" mass="34667">MNNEPIQFLTAPVPFMRDQVGPLGLSLHALRNSPRYTQLFHGVWIDNEPDTAVPAPMWAGLEWAKVQVGLSGILRLHEGLAGTGITAARLYGLPLPRRLTDRRIHVASASPDFTLTRRGVVLHRYTSLKVANFCELPLISVPQLIVELATILTVDELIAVAEAAIGKWHSGPLATPKAIRAEVDSRRYVRNRPLLASVLTRMRQNVDSPQETWLRLWIISQGFPEPMVHPPVQCSNLSYVLHPDLGYPELRLAIEYEGDHHRSSDKQFAADNERIQNLVAQGWTVLRVSKATNMDQFRQLLRHHLAHN</sequence>
<dbReference type="RefSeq" id="WP_143921199.1">
    <property type="nucleotide sequence ID" value="NZ_VLTK01000002.1"/>
</dbReference>
<name>A0A556CMZ3_BREAU</name>
<protein>
    <recommendedName>
        <fullName evidence="3">DUF559 domain-containing protein</fullName>
    </recommendedName>
</protein>
<accession>A0A556CMZ3</accession>
<evidence type="ECO:0000313" key="1">
    <source>
        <dbReference type="EMBL" id="TSI18646.1"/>
    </source>
</evidence>
<dbReference type="AlphaFoldDB" id="A0A556CMZ3"/>
<evidence type="ECO:0008006" key="3">
    <source>
        <dbReference type="Google" id="ProtNLM"/>
    </source>
</evidence>
<proteinExistence type="predicted"/>